<feature type="domain" description="Conserved virulence factor B-like winged helix" evidence="3">
    <location>
        <begin position="228"/>
        <end position="284"/>
    </location>
</feature>
<evidence type="ECO:0000313" key="4">
    <source>
        <dbReference type="EMBL" id="MFC4699207.1"/>
    </source>
</evidence>
<dbReference type="PIRSF" id="PIRSF012524">
    <property type="entry name" value="YitL_S1"/>
    <property type="match status" value="1"/>
</dbReference>
<name>A0ABV9LRW0_9ALTE</name>
<dbReference type="Gene3D" id="2.40.50.140">
    <property type="entry name" value="Nucleic acid-binding proteins"/>
    <property type="match status" value="2"/>
</dbReference>
<evidence type="ECO:0000259" key="3">
    <source>
        <dbReference type="Pfam" id="PF17783"/>
    </source>
</evidence>
<dbReference type="Proteomes" id="UP001595897">
    <property type="component" value="Unassembled WGS sequence"/>
</dbReference>
<evidence type="ECO:0000259" key="2">
    <source>
        <dbReference type="Pfam" id="PF13509"/>
    </source>
</evidence>
<dbReference type="InterPro" id="IPR036388">
    <property type="entry name" value="WH-like_DNA-bd_sf"/>
</dbReference>
<keyword evidence="5" id="KW-1185">Reference proteome</keyword>
<protein>
    <submittedName>
        <fullName evidence="4">S1 RNA-binding domain-containing protein</fullName>
    </submittedName>
</protein>
<reference evidence="5" key="1">
    <citation type="journal article" date="2019" name="Int. J. Syst. Evol. Microbiol.">
        <title>The Global Catalogue of Microorganisms (GCM) 10K type strain sequencing project: providing services to taxonomists for standard genome sequencing and annotation.</title>
        <authorList>
            <consortium name="The Broad Institute Genomics Platform"/>
            <consortium name="The Broad Institute Genome Sequencing Center for Infectious Disease"/>
            <person name="Wu L."/>
            <person name="Ma J."/>
        </authorList>
    </citation>
    <scope>NUCLEOTIDE SEQUENCE [LARGE SCALE GENOMIC DNA]</scope>
    <source>
        <strain evidence="5">KACC 12507</strain>
    </source>
</reference>
<proteinExistence type="inferred from homology"/>
<dbReference type="PANTHER" id="PTHR37296">
    <property type="entry name" value="CONSERVED VIRULENCE FACTOR B"/>
    <property type="match status" value="1"/>
</dbReference>
<comment type="similarity">
    <text evidence="1">Belongs to the CvfB family.</text>
</comment>
<dbReference type="InterPro" id="IPR014464">
    <property type="entry name" value="CvfB_fam"/>
</dbReference>
<accession>A0ABV9LRW0</accession>
<dbReference type="InterPro" id="IPR040764">
    <property type="entry name" value="CvfB_WH"/>
</dbReference>
<dbReference type="EMBL" id="JBHSGU010000002">
    <property type="protein sequence ID" value="MFC4699207.1"/>
    <property type="molecule type" value="Genomic_DNA"/>
</dbReference>
<evidence type="ECO:0000256" key="1">
    <source>
        <dbReference type="PIRNR" id="PIRNR012524"/>
    </source>
</evidence>
<dbReference type="Gene3D" id="1.10.10.10">
    <property type="entry name" value="Winged helix-like DNA-binding domain superfamily/Winged helix DNA-binding domain"/>
    <property type="match status" value="1"/>
</dbReference>
<dbReference type="RefSeq" id="WP_382405961.1">
    <property type="nucleotide sequence ID" value="NZ_JBHSGU010000002.1"/>
</dbReference>
<feature type="domain" description="Conserved virulence factor B first S1" evidence="2">
    <location>
        <begin position="4"/>
        <end position="73"/>
    </location>
</feature>
<dbReference type="Pfam" id="PF17783">
    <property type="entry name" value="WHD_CvfB"/>
    <property type="match status" value="1"/>
</dbReference>
<sequence>MLSIGKINRLIVKEASPVGYVLADPNKTQQIDSPWTENQKDVLLPVSDVELNEGQLVDVFLYYGQDKSVHASMHTALISMGEFKALNVVGLTDAGAFLDWGLPRDLFAPKQHIHSEVAMGVPAVVTLIHEPKQNRLYASAKIEQFLLDAPSKWDMTQSVELLIYAQSPLGYKVIIDNKYAGLLYKSDLFKTVHIGETHRGYISRIREDGKIDVSLQRHDKAQRQSLAEQILSDLDAHGGLSTLTDKSSADEIQLRFNVSKGAYKKAIGQLYKDKKIVISPTHIKRNEETK</sequence>
<dbReference type="Pfam" id="PF13509">
    <property type="entry name" value="S1_2"/>
    <property type="match status" value="1"/>
</dbReference>
<dbReference type="InterPro" id="IPR012340">
    <property type="entry name" value="NA-bd_OB-fold"/>
</dbReference>
<organism evidence="4 5">
    <name type="scientific">Glaciecola siphonariae</name>
    <dbReference type="NCBI Taxonomy" id="521012"/>
    <lineage>
        <taxon>Bacteria</taxon>
        <taxon>Pseudomonadati</taxon>
        <taxon>Pseudomonadota</taxon>
        <taxon>Gammaproteobacteria</taxon>
        <taxon>Alteromonadales</taxon>
        <taxon>Alteromonadaceae</taxon>
        <taxon>Glaciecola</taxon>
    </lineage>
</organism>
<gene>
    <name evidence="4" type="ORF">ACFO4O_03430</name>
</gene>
<evidence type="ECO:0000313" key="5">
    <source>
        <dbReference type="Proteomes" id="UP001595897"/>
    </source>
</evidence>
<dbReference type="InterPro" id="IPR039566">
    <property type="entry name" value="CvfB_S1_st"/>
</dbReference>
<dbReference type="PANTHER" id="PTHR37296:SF1">
    <property type="entry name" value="CONSERVED VIRULENCE FACTOR B"/>
    <property type="match status" value="1"/>
</dbReference>
<comment type="caution">
    <text evidence="4">The sequence shown here is derived from an EMBL/GenBank/DDBJ whole genome shotgun (WGS) entry which is preliminary data.</text>
</comment>